<dbReference type="InterPro" id="IPR006311">
    <property type="entry name" value="TAT_signal"/>
</dbReference>
<sequence>MTAFDPLVPNLRRRGVLLGAAALAAALPAVAKAQARIAPPNIVKQGTLVMSINPTLPPLQFVNDRGELQGMRVELGNMLAKELGLMPEYVRIEFAAMVPGLNAKRWDMINTGIFFTEERAKLMYMLPYEQAAISFLTAKGNPLNIGKWEDLAGRAVGVELGGIEERRTREVDEMLRKAGLRGIEIRTFNNFAEAFQALRARQVDAATSIDATAMYWQGRGDFTRAVAGLFPQTATFAFANKVLANEAVGAMNRIKQAGAYDELFDRYGVLKMPEPQFALSGPGPG</sequence>
<dbReference type="Gene3D" id="3.40.190.10">
    <property type="entry name" value="Periplasmic binding protein-like II"/>
    <property type="match status" value="2"/>
</dbReference>
<keyword evidence="5" id="KW-1185">Reference proteome</keyword>
<evidence type="ECO:0000313" key="5">
    <source>
        <dbReference type="Proteomes" id="UP001518989"/>
    </source>
</evidence>
<dbReference type="SUPFAM" id="SSF53850">
    <property type="entry name" value="Periplasmic binding protein-like II"/>
    <property type="match status" value="1"/>
</dbReference>
<feature type="domain" description="Solute-binding protein family 3/N-terminal" evidence="3">
    <location>
        <begin position="47"/>
        <end position="271"/>
    </location>
</feature>
<dbReference type="RefSeq" id="WP_207417906.1">
    <property type="nucleotide sequence ID" value="NZ_CP061177.1"/>
</dbReference>
<evidence type="ECO:0000259" key="3">
    <source>
        <dbReference type="SMART" id="SM00062"/>
    </source>
</evidence>
<proteinExistence type="predicted"/>
<gene>
    <name evidence="4" type="ORF">IAI61_13700</name>
</gene>
<dbReference type="PANTHER" id="PTHR35936">
    <property type="entry name" value="MEMBRANE-BOUND LYTIC MUREIN TRANSGLYCOSYLASE F"/>
    <property type="match status" value="1"/>
</dbReference>
<feature type="signal peptide" evidence="2">
    <location>
        <begin position="1"/>
        <end position="31"/>
    </location>
</feature>
<dbReference type="SMART" id="SM00062">
    <property type="entry name" value="PBPb"/>
    <property type="match status" value="1"/>
</dbReference>
<dbReference type="EMBL" id="JACTNG010000007">
    <property type="protein sequence ID" value="MBO1080089.1"/>
    <property type="molecule type" value="Genomic_DNA"/>
</dbReference>
<reference evidence="4 5" key="1">
    <citation type="submission" date="2020-09" db="EMBL/GenBank/DDBJ databases">
        <title>Roseomonas.</title>
        <authorList>
            <person name="Zhu W."/>
        </authorList>
    </citation>
    <scope>NUCLEOTIDE SEQUENCE [LARGE SCALE GENOMIC DNA]</scope>
    <source>
        <strain evidence="4 5">573</strain>
    </source>
</reference>
<feature type="chain" id="PRO_5047015287" evidence="2">
    <location>
        <begin position="32"/>
        <end position="285"/>
    </location>
</feature>
<accession>A0ABS3KRN2</accession>
<organism evidence="4 5">
    <name type="scientific">Roseomonas haemaphysalidis</name>
    <dbReference type="NCBI Taxonomy" id="2768162"/>
    <lineage>
        <taxon>Bacteria</taxon>
        <taxon>Pseudomonadati</taxon>
        <taxon>Pseudomonadota</taxon>
        <taxon>Alphaproteobacteria</taxon>
        <taxon>Acetobacterales</taxon>
        <taxon>Roseomonadaceae</taxon>
        <taxon>Roseomonas</taxon>
    </lineage>
</organism>
<evidence type="ECO:0000256" key="2">
    <source>
        <dbReference type="SAM" id="SignalP"/>
    </source>
</evidence>
<dbReference type="Proteomes" id="UP001518989">
    <property type="component" value="Unassembled WGS sequence"/>
</dbReference>
<dbReference type="CDD" id="cd01004">
    <property type="entry name" value="PBP2_MidA_like"/>
    <property type="match status" value="1"/>
</dbReference>
<evidence type="ECO:0000256" key="1">
    <source>
        <dbReference type="ARBA" id="ARBA00022729"/>
    </source>
</evidence>
<dbReference type="Pfam" id="PF00497">
    <property type="entry name" value="SBP_bac_3"/>
    <property type="match status" value="1"/>
</dbReference>
<dbReference type="PROSITE" id="PS51318">
    <property type="entry name" value="TAT"/>
    <property type="match status" value="1"/>
</dbReference>
<keyword evidence="1 2" id="KW-0732">Signal</keyword>
<dbReference type="PANTHER" id="PTHR35936:SF17">
    <property type="entry name" value="ARGININE-BINDING EXTRACELLULAR PROTEIN ARTP"/>
    <property type="match status" value="1"/>
</dbReference>
<protein>
    <submittedName>
        <fullName evidence="4">ABC transporter substrate-binding protein</fullName>
    </submittedName>
</protein>
<evidence type="ECO:0000313" key="4">
    <source>
        <dbReference type="EMBL" id="MBO1080089.1"/>
    </source>
</evidence>
<dbReference type="InterPro" id="IPR001638">
    <property type="entry name" value="Solute-binding_3/MltF_N"/>
</dbReference>
<comment type="caution">
    <text evidence="4">The sequence shown here is derived from an EMBL/GenBank/DDBJ whole genome shotgun (WGS) entry which is preliminary data.</text>
</comment>
<name>A0ABS3KRN2_9PROT</name>